<evidence type="ECO:0000313" key="1">
    <source>
        <dbReference type="EMBL" id="MDZ5010382.1"/>
    </source>
</evidence>
<evidence type="ECO:0000313" key="2">
    <source>
        <dbReference type="Proteomes" id="UP001292368"/>
    </source>
</evidence>
<gene>
    <name evidence="1" type="ORF">GNF77_16040</name>
</gene>
<name>A0AAW9IKB1_CLOPF</name>
<protein>
    <submittedName>
        <fullName evidence="1">RluA family pseudouridine synthase</fullName>
    </submittedName>
</protein>
<feature type="non-terminal residue" evidence="1">
    <location>
        <position position="1"/>
    </location>
</feature>
<dbReference type="Proteomes" id="UP001292368">
    <property type="component" value="Unassembled WGS sequence"/>
</dbReference>
<comment type="caution">
    <text evidence="1">The sequence shown here is derived from an EMBL/GenBank/DDBJ whole genome shotgun (WGS) entry which is preliminary data.</text>
</comment>
<reference evidence="1" key="1">
    <citation type="submission" date="2019-11" db="EMBL/GenBank/DDBJ databases">
        <title>Characterization of Clostridium perfringens isolates from swine manure treated agricultural soils.</title>
        <authorList>
            <person name="Wushke S.T."/>
        </authorList>
    </citation>
    <scope>NUCLEOTIDE SEQUENCE</scope>
    <source>
        <strain evidence="1">V2</strain>
    </source>
</reference>
<dbReference type="AlphaFoldDB" id="A0AAW9IKB1"/>
<dbReference type="EMBL" id="WNVM01000325">
    <property type="protein sequence ID" value="MDZ5010382.1"/>
    <property type="molecule type" value="Genomic_DNA"/>
</dbReference>
<accession>A0AAW9IKB1</accession>
<sequence length="42" mass="4958">AYKLIFRDAPDKLSYLNNKTIIESLPPVFKKIKNDVFKFTIK</sequence>
<organism evidence="1 2">
    <name type="scientific">Clostridium perfringens</name>
    <dbReference type="NCBI Taxonomy" id="1502"/>
    <lineage>
        <taxon>Bacteria</taxon>
        <taxon>Bacillati</taxon>
        <taxon>Bacillota</taxon>
        <taxon>Clostridia</taxon>
        <taxon>Eubacteriales</taxon>
        <taxon>Clostridiaceae</taxon>
        <taxon>Clostridium</taxon>
    </lineage>
</organism>
<proteinExistence type="predicted"/>